<dbReference type="HOGENOM" id="CLU_1940156_0_0_1"/>
<evidence type="ECO:0000313" key="3">
    <source>
        <dbReference type="Proteomes" id="UP000002320"/>
    </source>
</evidence>
<reference evidence="2" key="2">
    <citation type="submission" date="2020-05" db="UniProtKB">
        <authorList>
            <consortium name="EnsemblMetazoa"/>
        </authorList>
    </citation>
    <scope>IDENTIFICATION</scope>
    <source>
        <strain evidence="2">JHB</strain>
    </source>
</reference>
<dbReference type="GO" id="GO:0016301">
    <property type="term" value="F:kinase activity"/>
    <property type="evidence" value="ECO:0007669"/>
    <property type="project" value="UniProtKB-KW"/>
</dbReference>
<dbReference type="EMBL" id="DS232800">
    <property type="protein sequence ID" value="EDS45808.1"/>
    <property type="molecule type" value="Genomic_DNA"/>
</dbReference>
<dbReference type="AlphaFoldDB" id="B0XE36"/>
<keyword evidence="1" id="KW-0808">Transferase</keyword>
<gene>
    <name evidence="2" type="primary">6051470</name>
    <name evidence="1" type="ORF">CpipJ_CPIJ017785</name>
</gene>
<dbReference type="Proteomes" id="UP000002320">
    <property type="component" value="Unassembled WGS sequence"/>
</dbReference>
<evidence type="ECO:0000313" key="1">
    <source>
        <dbReference type="EMBL" id="EDS45808.1"/>
    </source>
</evidence>
<name>B0XE36_CULQU</name>
<protein>
    <submittedName>
        <fullName evidence="1 2">Receptor for activated protein kinase C</fullName>
    </submittedName>
</protein>
<keyword evidence="1" id="KW-0675">Receptor</keyword>
<reference evidence="1" key="1">
    <citation type="submission" date="2007-03" db="EMBL/GenBank/DDBJ databases">
        <title>Annotation of Culex pipiens quinquefasciatus.</title>
        <authorList>
            <consortium name="The Broad Institute Genome Sequencing Platform"/>
            <person name="Atkinson P.W."/>
            <person name="Hemingway J."/>
            <person name="Christensen B.M."/>
            <person name="Higgs S."/>
            <person name="Kodira C."/>
            <person name="Hannick L."/>
            <person name="Megy K."/>
            <person name="O'Leary S."/>
            <person name="Pearson M."/>
            <person name="Haas B.J."/>
            <person name="Mauceli E."/>
            <person name="Wortman J.R."/>
            <person name="Lee N.H."/>
            <person name="Guigo R."/>
            <person name="Stanke M."/>
            <person name="Alvarado L."/>
            <person name="Amedeo P."/>
            <person name="Antoine C.H."/>
            <person name="Arensburger P."/>
            <person name="Bidwell S.L."/>
            <person name="Crawford M."/>
            <person name="Camaro F."/>
            <person name="Devon K."/>
            <person name="Engels R."/>
            <person name="Hammond M."/>
            <person name="Howarth C."/>
            <person name="Koehrsen M."/>
            <person name="Lawson D."/>
            <person name="Montgomery P."/>
            <person name="Nene V."/>
            <person name="Nusbaum C."/>
            <person name="Puiu D."/>
            <person name="Romero-Severson J."/>
            <person name="Severson D.W."/>
            <person name="Shumway M."/>
            <person name="Sisk P."/>
            <person name="Stolte C."/>
            <person name="Zeng Q."/>
            <person name="Eisenstadt E."/>
            <person name="Fraser-Liggett C."/>
            <person name="Strausberg R."/>
            <person name="Galagan J."/>
            <person name="Birren B."/>
            <person name="Collins F.H."/>
        </authorList>
    </citation>
    <scope>NUCLEOTIDE SEQUENCE [LARGE SCALE GENOMIC DNA]</scope>
    <source>
        <strain evidence="1">JHB</strain>
    </source>
</reference>
<dbReference type="VEuPathDB" id="VectorBase:CPIJ017785"/>
<sequence length="130" mass="13834">MTEMLQLCGQLVGHSGCGTLIAANPKYTDMVLSSNLQTLEHNDDIVVINALCFSTNRAKIKLTPGSLQQHSYYKHLPATTNAIDGGTSGSGGGGTWAPRSRNSDDLDGGYCPCNNFFFDASNHNLKGLAL</sequence>
<dbReference type="KEGG" id="cqu:CpipJ_CPIJ017785"/>
<dbReference type="EnsemblMetazoa" id="CPIJ017785-RA">
    <property type="protein sequence ID" value="CPIJ017785-PA"/>
    <property type="gene ID" value="CPIJ017785"/>
</dbReference>
<keyword evidence="1" id="KW-0418">Kinase</keyword>
<evidence type="ECO:0000313" key="2">
    <source>
        <dbReference type="EnsemblMetazoa" id="CPIJ017785-PA"/>
    </source>
</evidence>
<proteinExistence type="predicted"/>
<dbReference type="InParanoid" id="B0XE36"/>
<organism>
    <name type="scientific">Culex quinquefasciatus</name>
    <name type="common">Southern house mosquito</name>
    <name type="synonym">Culex pungens</name>
    <dbReference type="NCBI Taxonomy" id="7176"/>
    <lineage>
        <taxon>Eukaryota</taxon>
        <taxon>Metazoa</taxon>
        <taxon>Ecdysozoa</taxon>
        <taxon>Arthropoda</taxon>
        <taxon>Hexapoda</taxon>
        <taxon>Insecta</taxon>
        <taxon>Pterygota</taxon>
        <taxon>Neoptera</taxon>
        <taxon>Endopterygota</taxon>
        <taxon>Diptera</taxon>
        <taxon>Nematocera</taxon>
        <taxon>Culicoidea</taxon>
        <taxon>Culicidae</taxon>
        <taxon>Culicinae</taxon>
        <taxon>Culicini</taxon>
        <taxon>Culex</taxon>
        <taxon>Culex</taxon>
    </lineage>
</organism>
<keyword evidence="3" id="KW-1185">Reference proteome</keyword>
<accession>B0XE36</accession>